<dbReference type="PIRSF" id="PIRSF005149">
    <property type="entry name" value="IPC-B_HD"/>
    <property type="match status" value="1"/>
</dbReference>
<keyword evidence="10 18" id="KW-0276">Fatty acid metabolism</keyword>
<evidence type="ECO:0000256" key="17">
    <source>
        <dbReference type="ARBA" id="ARBA00023160"/>
    </source>
</evidence>
<comment type="pathway">
    <text evidence="2">Sphingolipid metabolism.</text>
</comment>
<keyword evidence="13 18" id="KW-0560">Oxidoreductase</keyword>
<keyword evidence="9 18" id="KW-0256">Endoplasmic reticulum</keyword>
<feature type="domain" description="Cytochrome b5 heme-binding" evidence="22">
    <location>
        <begin position="10"/>
        <end position="89"/>
    </location>
</feature>
<comment type="function">
    <text evidence="18">Ceramide hydroxylase involved in the hydroxylation of sphingolipid-associated very long chain fatty acids. Postulated to hydroxylate the very long chain fatty acid of dihydroceramides and phytoceramides at C-2.</text>
</comment>
<dbReference type="OMA" id="HFVHHDQ"/>
<keyword evidence="11 19" id="KW-0862">Zinc</keyword>
<dbReference type="InterPro" id="IPR001199">
    <property type="entry name" value="Cyt_B5-like_heme/steroid-bd"/>
</dbReference>
<proteinExistence type="inferred from homology"/>
<dbReference type="STRING" id="1037660.A0A066V888"/>
<sequence length="391" mass="45209">MDATEQQQRLRVFNADQVSKHDRLEDVWVVHKGKVYDVTDFVLDHPGGDDLVMRYAGKDMGDIMDDIVEHVHSDSAYELLEEHLIGKIATTDEEKAMAASAAEGGAAFSGKPQEIVITEDFKPTDTDLSSDFKKTQFLDLSRPLIMQVWNAKFSKEFYLEQVHSPRHLKEPARLLGPWYLEIFTRTSWYVPAMVWLPISAALFSRSLQQFSHLTVPANGFDFRAVAEAAHRNADKITIQATSQTLSCFILGIFIWTLLEYSLHRFLFHIDDLLPDRPFFLMLHFLLHGIHHYLPMDRLRLVMPPLLFFVLQVPFTKLGHIIFPASIANGIISGAFAMYVVYDTMHYALHHTKLPAHLRKMKKYHLEHHYKNYELGFGVTSRMWDYVFRTEL</sequence>
<dbReference type="InterPro" id="IPR018506">
    <property type="entry name" value="Cyt_B5_heme-BS"/>
</dbReference>
<evidence type="ECO:0000256" key="12">
    <source>
        <dbReference type="ARBA" id="ARBA00022989"/>
    </source>
</evidence>
<dbReference type="OrthoDB" id="2204368at2759"/>
<dbReference type="SMART" id="SM01117">
    <property type="entry name" value="Cyt-b5"/>
    <property type="match status" value="1"/>
</dbReference>
<keyword evidence="8 18" id="KW-0479">Metal-binding</keyword>
<evidence type="ECO:0000256" key="19">
    <source>
        <dbReference type="PIRSR" id="PIRSR005149-1"/>
    </source>
</evidence>
<dbReference type="GO" id="GO:0005506">
    <property type="term" value="F:iron ion binding"/>
    <property type="evidence" value="ECO:0007669"/>
    <property type="project" value="UniProtKB-UniRule"/>
</dbReference>
<evidence type="ECO:0000256" key="14">
    <source>
        <dbReference type="ARBA" id="ARBA00023004"/>
    </source>
</evidence>
<dbReference type="GO" id="GO:0005789">
    <property type="term" value="C:endoplasmic reticulum membrane"/>
    <property type="evidence" value="ECO:0007669"/>
    <property type="project" value="UniProtKB-SubCell"/>
</dbReference>
<comment type="similarity">
    <text evidence="4 18">Belongs to the sterol desaturase family. SCS7 subfamily.</text>
</comment>
<dbReference type="GO" id="GO:0020037">
    <property type="term" value="F:heme binding"/>
    <property type="evidence" value="ECO:0007669"/>
    <property type="project" value="InterPro"/>
</dbReference>
<evidence type="ECO:0000256" key="18">
    <source>
        <dbReference type="PIRNR" id="PIRNR005149"/>
    </source>
</evidence>
<dbReference type="PANTHER" id="PTHR12863:SF1">
    <property type="entry name" value="FATTY ACID 2-HYDROXYLASE"/>
    <property type="match status" value="1"/>
</dbReference>
<evidence type="ECO:0000259" key="22">
    <source>
        <dbReference type="PROSITE" id="PS50255"/>
    </source>
</evidence>
<evidence type="ECO:0000313" key="23">
    <source>
        <dbReference type="EMBL" id="KDN37932.1"/>
    </source>
</evidence>
<keyword evidence="14 18" id="KW-0408">Iron</keyword>
<evidence type="ECO:0000256" key="8">
    <source>
        <dbReference type="ARBA" id="ARBA00022723"/>
    </source>
</evidence>
<evidence type="ECO:0000256" key="9">
    <source>
        <dbReference type="ARBA" id="ARBA00022824"/>
    </source>
</evidence>
<evidence type="ECO:0000256" key="3">
    <source>
        <dbReference type="ARBA" id="ARBA00005189"/>
    </source>
</evidence>
<keyword evidence="5 18" id="KW-0444">Lipid biosynthesis</keyword>
<comment type="subcellular location">
    <subcellularLocation>
        <location evidence="1">Endoplasmic reticulum membrane</location>
        <topology evidence="1">Multi-pass membrane protein</topology>
    </subcellularLocation>
</comment>
<dbReference type="PANTHER" id="PTHR12863">
    <property type="entry name" value="FATTY ACID HYDROXYLASE"/>
    <property type="match status" value="1"/>
</dbReference>
<dbReference type="InterPro" id="IPR014430">
    <property type="entry name" value="Scs7"/>
</dbReference>
<name>A0A066V888_TILAU</name>
<dbReference type="InParanoid" id="A0A066V888"/>
<evidence type="ECO:0000256" key="4">
    <source>
        <dbReference type="ARBA" id="ARBA00005747"/>
    </source>
</evidence>
<dbReference type="AlphaFoldDB" id="A0A066V888"/>
<dbReference type="HOGENOM" id="CLU_034756_0_1_1"/>
<evidence type="ECO:0000256" key="15">
    <source>
        <dbReference type="ARBA" id="ARBA00023098"/>
    </source>
</evidence>
<keyword evidence="17 18" id="KW-0275">Fatty acid biosynthesis</keyword>
<gene>
    <name evidence="23" type="ORF">K437DRAFT_240422</name>
</gene>
<feature type="binding site" evidence="19">
    <location>
        <position position="364"/>
    </location>
    <ligand>
        <name>Zn(2+)</name>
        <dbReference type="ChEBI" id="CHEBI:29105"/>
        <label>1</label>
    </ligand>
</feature>
<evidence type="ECO:0000256" key="13">
    <source>
        <dbReference type="ARBA" id="ARBA00023002"/>
    </source>
</evidence>
<keyword evidence="15 18" id="KW-0443">Lipid metabolism</keyword>
<keyword evidence="16 18" id="KW-0472">Membrane</keyword>
<feature type="binding site" evidence="19">
    <location>
        <position position="263"/>
    </location>
    <ligand>
        <name>Zn(2+)</name>
        <dbReference type="ChEBI" id="CHEBI:29105"/>
        <label>1</label>
    </ligand>
</feature>
<dbReference type="Pfam" id="PF00173">
    <property type="entry name" value="Cyt-b5"/>
    <property type="match status" value="1"/>
</dbReference>
<evidence type="ECO:0000256" key="10">
    <source>
        <dbReference type="ARBA" id="ARBA00022832"/>
    </source>
</evidence>
<feature type="binding site" evidence="19">
    <location>
        <position position="290"/>
    </location>
    <ligand>
        <name>Zn(2+)</name>
        <dbReference type="ChEBI" id="CHEBI:29105"/>
        <label>1</label>
    </ligand>
</feature>
<feature type="binding site" evidence="19">
    <location>
        <position position="345"/>
    </location>
    <ligand>
        <name>Zn(2+)</name>
        <dbReference type="ChEBI" id="CHEBI:29105"/>
        <label>2</label>
    </ligand>
</feature>
<accession>A0A066V888</accession>
<comment type="pathway">
    <text evidence="3">Lipid metabolism.</text>
</comment>
<feature type="binding site" evidence="19">
    <location>
        <position position="268"/>
    </location>
    <ligand>
        <name>Zn(2+)</name>
        <dbReference type="ChEBI" id="CHEBI:29105"/>
        <label>1</label>
    </ligand>
</feature>
<dbReference type="GO" id="GO:0080132">
    <property type="term" value="F:fatty acid 2-hydroxylase activity"/>
    <property type="evidence" value="ECO:0007669"/>
    <property type="project" value="InterPro"/>
</dbReference>
<evidence type="ECO:0000256" key="7">
    <source>
        <dbReference type="ARBA" id="ARBA00022692"/>
    </source>
</evidence>
<evidence type="ECO:0000256" key="21">
    <source>
        <dbReference type="SAM" id="Phobius"/>
    </source>
</evidence>
<keyword evidence="6 20" id="KW-0349">Heme</keyword>
<feature type="transmembrane region" description="Helical" evidence="21">
    <location>
        <begin position="320"/>
        <end position="341"/>
    </location>
</feature>
<feature type="binding site" evidence="19">
    <location>
        <position position="349"/>
    </location>
    <ligand>
        <name>Zn(2+)</name>
        <dbReference type="ChEBI" id="CHEBI:29105"/>
        <label>2</label>
    </ligand>
</feature>
<dbReference type="InterPro" id="IPR006694">
    <property type="entry name" value="Fatty_acid_hydroxylase"/>
</dbReference>
<evidence type="ECO:0000256" key="20">
    <source>
        <dbReference type="PIRSR" id="PIRSR005149-50"/>
    </source>
</evidence>
<dbReference type="PRINTS" id="PR00363">
    <property type="entry name" value="CYTOCHROMEB5"/>
</dbReference>
<comment type="cofactor">
    <cofactor evidence="20">
        <name>Fe cation</name>
        <dbReference type="ChEBI" id="CHEBI:24875"/>
    </cofactor>
</comment>
<feature type="binding site" description="axial binding residue" evidence="20">
    <location>
        <position position="72"/>
    </location>
    <ligand>
        <name>heme</name>
        <dbReference type="ChEBI" id="CHEBI:30413"/>
    </ligand>
    <ligandPart>
        <name>Fe</name>
        <dbReference type="ChEBI" id="CHEBI:18248"/>
    </ligandPart>
</feature>
<feature type="binding site" description="axial binding residue" evidence="20">
    <location>
        <position position="45"/>
    </location>
    <ligand>
        <name>heme</name>
        <dbReference type="ChEBI" id="CHEBI:30413"/>
    </ligand>
    <ligandPart>
        <name>Fe</name>
        <dbReference type="ChEBI" id="CHEBI:18248"/>
    </ligandPart>
</feature>
<dbReference type="InterPro" id="IPR036400">
    <property type="entry name" value="Cyt_B5-like_heme/steroid_sf"/>
</dbReference>
<dbReference type="EMBL" id="JMSN01000128">
    <property type="protein sequence ID" value="KDN37932.1"/>
    <property type="molecule type" value="Genomic_DNA"/>
</dbReference>
<evidence type="ECO:0000256" key="6">
    <source>
        <dbReference type="ARBA" id="ARBA00022617"/>
    </source>
</evidence>
<dbReference type="PROSITE" id="PS00191">
    <property type="entry name" value="CYTOCHROME_B5_1"/>
    <property type="match status" value="1"/>
</dbReference>
<dbReference type="FunFam" id="3.10.120.10:FF:000007">
    <property type="entry name" value="Sulfite oxidase, mitochondrial"/>
    <property type="match status" value="1"/>
</dbReference>
<feature type="transmembrane region" description="Helical" evidence="21">
    <location>
        <begin position="240"/>
        <end position="258"/>
    </location>
</feature>
<dbReference type="EC" id="1.-.-.-" evidence="18"/>
<feature type="binding site" evidence="19">
    <location>
        <position position="291"/>
    </location>
    <ligand>
        <name>Zn(2+)</name>
        <dbReference type="ChEBI" id="CHEBI:29105"/>
        <label>1</label>
    </ligand>
</feature>
<evidence type="ECO:0000256" key="11">
    <source>
        <dbReference type="ARBA" id="ARBA00022833"/>
    </source>
</evidence>
<keyword evidence="24" id="KW-1185">Reference proteome</keyword>
<feature type="binding site" evidence="19">
    <location>
        <position position="287"/>
    </location>
    <ligand>
        <name>Zn(2+)</name>
        <dbReference type="ChEBI" id="CHEBI:29105"/>
        <label>1</label>
    </ligand>
</feature>
<dbReference type="Pfam" id="PF04116">
    <property type="entry name" value="FA_hydroxylase"/>
    <property type="match status" value="1"/>
</dbReference>
<feature type="binding site" evidence="19">
    <location>
        <position position="367"/>
    </location>
    <ligand>
        <name>Zn(2+)</name>
        <dbReference type="ChEBI" id="CHEBI:29105"/>
        <label>1</label>
    </ligand>
</feature>
<evidence type="ECO:0000256" key="2">
    <source>
        <dbReference type="ARBA" id="ARBA00004991"/>
    </source>
</evidence>
<keyword evidence="7 21" id="KW-0812">Transmembrane</keyword>
<dbReference type="FunCoup" id="A0A066V888">
    <property type="interactions" value="79"/>
</dbReference>
<dbReference type="RefSeq" id="XP_013240533.1">
    <property type="nucleotide sequence ID" value="XM_013385079.1"/>
</dbReference>
<dbReference type="GeneID" id="25263041"/>
<evidence type="ECO:0000313" key="24">
    <source>
        <dbReference type="Proteomes" id="UP000027361"/>
    </source>
</evidence>
<feature type="binding site" evidence="19">
    <location>
        <position position="368"/>
    </location>
    <ligand>
        <name>Zn(2+)</name>
        <dbReference type="ChEBI" id="CHEBI:29105"/>
        <label>1</label>
    </ligand>
</feature>
<organism evidence="23 24">
    <name type="scientific">Tilletiaria anomala (strain ATCC 24038 / CBS 436.72 / UBC 951)</name>
    <dbReference type="NCBI Taxonomy" id="1037660"/>
    <lineage>
        <taxon>Eukaryota</taxon>
        <taxon>Fungi</taxon>
        <taxon>Dikarya</taxon>
        <taxon>Basidiomycota</taxon>
        <taxon>Ustilaginomycotina</taxon>
        <taxon>Exobasidiomycetes</taxon>
        <taxon>Georgefischeriales</taxon>
        <taxon>Tilletiariaceae</taxon>
        <taxon>Tilletiaria</taxon>
    </lineage>
</organism>
<dbReference type="PROSITE" id="PS50255">
    <property type="entry name" value="CYTOCHROME_B5_2"/>
    <property type="match status" value="1"/>
</dbReference>
<dbReference type="SUPFAM" id="SSF55856">
    <property type="entry name" value="Cytochrome b5-like heme/steroid binding domain"/>
    <property type="match status" value="1"/>
</dbReference>
<protein>
    <recommendedName>
        <fullName evidence="18">Ceramide very long chain fatty acid hydroxylase</fullName>
        <ecNumber evidence="18">1.-.-.-</ecNumber>
    </recommendedName>
</protein>
<comment type="cofactor">
    <cofactor evidence="18 19">
        <name>Zn(2+)</name>
        <dbReference type="ChEBI" id="CHEBI:29105"/>
    </cofactor>
    <text evidence="18 19">Binds 2 Zn(2+) ions per subunit that likely form a catalytic dimetal center.</text>
</comment>
<dbReference type="GO" id="GO:0006633">
    <property type="term" value="P:fatty acid biosynthetic process"/>
    <property type="evidence" value="ECO:0007669"/>
    <property type="project" value="UniProtKB-KW"/>
</dbReference>
<comment type="caution">
    <text evidence="23">The sequence shown here is derived from an EMBL/GenBank/DDBJ whole genome shotgun (WGS) entry which is preliminary data.</text>
</comment>
<reference evidence="23 24" key="1">
    <citation type="submission" date="2014-05" db="EMBL/GenBank/DDBJ databases">
        <title>Draft genome sequence of a rare smut relative, Tilletiaria anomala UBC 951.</title>
        <authorList>
            <consortium name="DOE Joint Genome Institute"/>
            <person name="Toome M."/>
            <person name="Kuo A."/>
            <person name="Henrissat B."/>
            <person name="Lipzen A."/>
            <person name="Tritt A."/>
            <person name="Yoshinaga Y."/>
            <person name="Zane M."/>
            <person name="Barry K."/>
            <person name="Grigoriev I.V."/>
            <person name="Spatafora J.W."/>
            <person name="Aimea M.C."/>
        </authorList>
    </citation>
    <scope>NUCLEOTIDE SEQUENCE [LARGE SCALE GENOMIC DNA]</scope>
    <source>
        <strain evidence="23 24">UBC 951</strain>
    </source>
</reference>
<evidence type="ECO:0000256" key="16">
    <source>
        <dbReference type="ARBA" id="ARBA00023136"/>
    </source>
</evidence>
<keyword evidence="12 21" id="KW-1133">Transmembrane helix</keyword>
<evidence type="ECO:0000256" key="5">
    <source>
        <dbReference type="ARBA" id="ARBA00022516"/>
    </source>
</evidence>
<dbReference type="Gene3D" id="3.10.120.10">
    <property type="entry name" value="Cytochrome b5-like heme/steroid binding domain"/>
    <property type="match status" value="1"/>
</dbReference>
<dbReference type="Proteomes" id="UP000027361">
    <property type="component" value="Unassembled WGS sequence"/>
</dbReference>
<evidence type="ECO:0000256" key="1">
    <source>
        <dbReference type="ARBA" id="ARBA00004477"/>
    </source>
</evidence>